<gene>
    <name evidence="1" type="ORF">METZ01_LOCUS91262</name>
</gene>
<accession>A0A381VF69</accession>
<organism evidence="1">
    <name type="scientific">marine metagenome</name>
    <dbReference type="NCBI Taxonomy" id="408172"/>
    <lineage>
        <taxon>unclassified sequences</taxon>
        <taxon>metagenomes</taxon>
        <taxon>ecological metagenomes</taxon>
    </lineage>
</organism>
<proteinExistence type="predicted"/>
<reference evidence="1" key="1">
    <citation type="submission" date="2018-05" db="EMBL/GenBank/DDBJ databases">
        <authorList>
            <person name="Lanie J.A."/>
            <person name="Ng W.-L."/>
            <person name="Kazmierczak K.M."/>
            <person name="Andrzejewski T.M."/>
            <person name="Davidsen T.M."/>
            <person name="Wayne K.J."/>
            <person name="Tettelin H."/>
            <person name="Glass J.I."/>
            <person name="Rusch D."/>
            <person name="Podicherti R."/>
            <person name="Tsui H.-C.T."/>
            <person name="Winkler M.E."/>
        </authorList>
    </citation>
    <scope>NUCLEOTIDE SEQUENCE</scope>
</reference>
<evidence type="ECO:0000313" key="1">
    <source>
        <dbReference type="EMBL" id="SVA38408.1"/>
    </source>
</evidence>
<dbReference type="AlphaFoldDB" id="A0A381VF69"/>
<name>A0A381VF69_9ZZZZ</name>
<dbReference type="EMBL" id="UINC01008538">
    <property type="protein sequence ID" value="SVA38408.1"/>
    <property type="molecule type" value="Genomic_DNA"/>
</dbReference>
<protein>
    <submittedName>
        <fullName evidence="1">Uncharacterized protein</fullName>
    </submittedName>
</protein>
<sequence>MPCNEDHLVNTSVNRDCLAKMIRFRKEAKHLAVLIF</sequence>